<proteinExistence type="predicted"/>
<protein>
    <submittedName>
        <fullName evidence="1">Uncharacterized protein</fullName>
    </submittedName>
</protein>
<dbReference type="STRING" id="48269.A0A183LXY0"/>
<dbReference type="InterPro" id="IPR036770">
    <property type="entry name" value="Ankyrin_rpt-contain_sf"/>
</dbReference>
<keyword evidence="2" id="KW-1185">Reference proteome</keyword>
<dbReference type="AlphaFoldDB" id="A0A183LXY0"/>
<accession>A0A183LXY0</accession>
<dbReference type="SUPFAM" id="SSF48403">
    <property type="entry name" value="Ankyrin repeat"/>
    <property type="match status" value="1"/>
</dbReference>
<dbReference type="Gene3D" id="1.25.40.20">
    <property type="entry name" value="Ankyrin repeat-containing domain"/>
    <property type="match status" value="2"/>
</dbReference>
<evidence type="ECO:0000313" key="1">
    <source>
        <dbReference type="EMBL" id="VDO82619.1"/>
    </source>
</evidence>
<name>A0A183LXY0_9TREM</name>
<dbReference type="PANTHER" id="PTHR24166">
    <property type="entry name" value="ROLLING PEBBLES, ISOFORM B"/>
    <property type="match status" value="1"/>
</dbReference>
<gene>
    <name evidence="1" type="ORF">SMRZ_LOCUS8655</name>
</gene>
<evidence type="ECO:0000313" key="2">
    <source>
        <dbReference type="Proteomes" id="UP000277204"/>
    </source>
</evidence>
<dbReference type="Pfam" id="PF12796">
    <property type="entry name" value="Ank_2"/>
    <property type="match status" value="1"/>
</dbReference>
<dbReference type="InterPro" id="IPR002110">
    <property type="entry name" value="Ankyrin_rpt"/>
</dbReference>
<reference evidence="1 2" key="1">
    <citation type="submission" date="2018-11" db="EMBL/GenBank/DDBJ databases">
        <authorList>
            <consortium name="Pathogen Informatics"/>
        </authorList>
    </citation>
    <scope>NUCLEOTIDE SEQUENCE [LARGE SCALE GENOMIC DNA]</scope>
    <source>
        <strain evidence="1 2">Zambia</strain>
    </source>
</reference>
<dbReference type="Pfam" id="PF00023">
    <property type="entry name" value="Ank"/>
    <property type="match status" value="1"/>
</dbReference>
<dbReference type="PANTHER" id="PTHR24166:SF48">
    <property type="entry name" value="PROTEIN VAPYRIN"/>
    <property type="match status" value="1"/>
</dbReference>
<organism evidence="1 2">
    <name type="scientific">Schistosoma margrebowiei</name>
    <dbReference type="NCBI Taxonomy" id="48269"/>
    <lineage>
        <taxon>Eukaryota</taxon>
        <taxon>Metazoa</taxon>
        <taxon>Spiralia</taxon>
        <taxon>Lophotrochozoa</taxon>
        <taxon>Platyhelminthes</taxon>
        <taxon>Trematoda</taxon>
        <taxon>Digenea</taxon>
        <taxon>Strigeidida</taxon>
        <taxon>Schistosomatoidea</taxon>
        <taxon>Schistosomatidae</taxon>
        <taxon>Schistosoma</taxon>
    </lineage>
</organism>
<dbReference type="Proteomes" id="UP000277204">
    <property type="component" value="Unassembled WGS sequence"/>
</dbReference>
<dbReference type="SMART" id="SM00248">
    <property type="entry name" value="ANK"/>
    <property type="match status" value="4"/>
</dbReference>
<dbReference type="EMBL" id="UZAI01003836">
    <property type="protein sequence ID" value="VDO82619.1"/>
    <property type="molecule type" value="Genomic_DNA"/>
</dbReference>
<dbReference type="InterPro" id="IPR050889">
    <property type="entry name" value="Dendritic_Spine_Reg/Scaffold"/>
</dbReference>
<sequence length="408" mass="47171">MYLDYLDFADDLAFLSQSQQQMQEKTTSVAAASAAVGLNIHKGKSRILRYNTACTNPITIDGEDLEDVVQLLNTDMVNIIQRNLQNNWTCLHLACHLGLATTVKSLLNCNTSDKFLRTNELYQLICMQTTEIESTSQGTALHLAVYSKNIETVNQLLHDVDLISKCYENQCIKNRKQPKEELNSKGKLFDEFCVLTDKNGNTALHCAVMDKLYDIVNTICKYHNKSIRLPNKHGYTCIYLAKNILKDIKMLSLLIQYSNSSITSYNSGQYLFKQNNFIKNTKISNLNQLNIKKSYSNLIRKSENNNKKKKLNKFKNPLNHLTIDQLNKNLNLKYEFISNKKYYSYSYNDEDYHSVRTLSTKFSYISMKQNNKKYYNRPFSGLSGNRVDLNERELNRNSRILLPALTKW</sequence>